<comment type="caution">
    <text evidence="2">The sequence shown here is derived from an EMBL/GenBank/DDBJ whole genome shotgun (WGS) entry which is preliminary data.</text>
</comment>
<dbReference type="AlphaFoldDB" id="A0A4U8FDD0"/>
<dbReference type="Pfam" id="PF00211">
    <property type="entry name" value="Guanylate_cyc"/>
    <property type="match status" value="1"/>
</dbReference>
<proteinExistence type="predicted"/>
<dbReference type="GO" id="GO:0035556">
    <property type="term" value="P:intracellular signal transduction"/>
    <property type="evidence" value="ECO:0007669"/>
    <property type="project" value="InterPro"/>
</dbReference>
<dbReference type="RefSeq" id="WP_050157607.1">
    <property type="nucleotide sequence ID" value="NZ_SMQJ01000001.1"/>
</dbReference>
<dbReference type="CDD" id="cd07302">
    <property type="entry name" value="CHD"/>
    <property type="match status" value="1"/>
</dbReference>
<accession>A0A4U8FDD0</accession>
<organism evidence="2 3">
    <name type="scientific">Salmonella enterica subsp. enterica serovar Java</name>
    <dbReference type="NCBI Taxonomy" id="224729"/>
    <lineage>
        <taxon>Bacteria</taxon>
        <taxon>Pseudomonadati</taxon>
        <taxon>Pseudomonadota</taxon>
        <taxon>Gammaproteobacteria</taxon>
        <taxon>Enterobacterales</taxon>
        <taxon>Enterobacteriaceae</taxon>
        <taxon>Salmonella</taxon>
    </lineage>
</organism>
<name>A0A4U8FDD0_SALEB</name>
<dbReference type="InterPro" id="IPR001054">
    <property type="entry name" value="A/G_cyclase"/>
</dbReference>
<dbReference type="InterPro" id="IPR029787">
    <property type="entry name" value="Nucleotide_cyclase"/>
</dbReference>
<feature type="domain" description="Guanylate cyclase" evidence="1">
    <location>
        <begin position="112"/>
        <end position="255"/>
    </location>
</feature>
<dbReference type="PROSITE" id="PS50125">
    <property type="entry name" value="GUANYLATE_CYCLASE_2"/>
    <property type="match status" value="1"/>
</dbReference>
<evidence type="ECO:0000259" key="1">
    <source>
        <dbReference type="PROSITE" id="PS50125"/>
    </source>
</evidence>
<dbReference type="EMBL" id="SMQN01000001">
    <property type="protein sequence ID" value="TLB88848.1"/>
    <property type="molecule type" value="Genomic_DNA"/>
</dbReference>
<gene>
    <name evidence="2" type="ORF">E2E88_03330</name>
</gene>
<evidence type="ECO:0000313" key="2">
    <source>
        <dbReference type="EMBL" id="TLB88848.1"/>
    </source>
</evidence>
<dbReference type="Gene3D" id="3.30.70.1230">
    <property type="entry name" value="Nucleotide cyclase"/>
    <property type="match status" value="1"/>
</dbReference>
<dbReference type="Proteomes" id="UP000305891">
    <property type="component" value="Unassembled WGS sequence"/>
</dbReference>
<dbReference type="SUPFAM" id="SSF55073">
    <property type="entry name" value="Nucleotide cyclase"/>
    <property type="match status" value="1"/>
</dbReference>
<evidence type="ECO:0000313" key="3">
    <source>
        <dbReference type="Proteomes" id="UP000305891"/>
    </source>
</evidence>
<sequence length="446" mass="49616">MEFESIFTAAQFELNNRIKNPTKKSSVYDSRSSDGASMDLVTKAIQESVRGTASMEGLVIGDDLLDLSGEGVARKNIRRIFGKVGEPSMSIGCHPDFLHLTNSSELENGYAITLFMDISGSTKLGKKYPIETVFNIKNTIIKYAIEIIQAFDGHVHRIMGDAVMAFFRTKEHEASESLMMKNAVDSINCATYLIEFMEKVITPIIEEQGADEPVGIRVGVDYGNNDDVIWGNYGAFGAFEVTATSYNVDVAAKLQHAAKTNTIMIGYNLKKLLGLGKEYTSTIEKSGVSQTYVKPNYKIGESQINYKQYKFNHKEYFKILPQNLKGSAYNLKLNDTNTYYTGCSTTIEKFKEITFEAAVSYVPGQRLTLIAEKTNTGSDCGRERGVSKKEFLMSEVHSGYYTVSVPESTAYHGIHHMKFRIQDSHGNIVEDDKCVGVIVSHPILLN</sequence>
<protein>
    <submittedName>
        <fullName evidence="2">Adenylate/guanylate cyclase domain-containing protein</fullName>
    </submittedName>
</protein>
<reference evidence="2 3" key="1">
    <citation type="journal article" date="2019" name="Foodborne Pathog. Dis.">
        <title>Whole Genome Sequencing Analysis of Nontyphoidal Salmonella enterica of Chicken Meat and Human Origin Under Surveillance in Sri Lanka.</title>
        <authorList>
            <person name="Tay M.Y.F."/>
            <person name="Pathirage S."/>
            <person name="Chandrasekaran L."/>
            <person name="Wickramasuriya U."/>
            <person name="Sadeepanie N."/>
            <person name="Waidyarathna K.D.K."/>
            <person name="Liyanage L.D.C."/>
            <person name="Seow K.L.G."/>
            <person name="Hendriksen R.S."/>
            <person name="Takeuchi M.T."/>
            <person name="Schlundt J."/>
        </authorList>
    </citation>
    <scope>NUCLEOTIDE SEQUENCE [LARGE SCALE GENOMIC DNA]</scope>
    <source>
        <strain evidence="2 3">SL_55_S309</strain>
    </source>
</reference>
<dbReference type="GO" id="GO:0004016">
    <property type="term" value="F:adenylate cyclase activity"/>
    <property type="evidence" value="ECO:0007669"/>
    <property type="project" value="UniProtKB-ARBA"/>
</dbReference>
<dbReference type="GO" id="GO:0009190">
    <property type="term" value="P:cyclic nucleotide biosynthetic process"/>
    <property type="evidence" value="ECO:0007669"/>
    <property type="project" value="InterPro"/>
</dbReference>